<evidence type="ECO:0000259" key="7">
    <source>
        <dbReference type="Pfam" id="PF17917"/>
    </source>
</evidence>
<sequence length="73" mass="8575">MCDVSNYVVRVVLGQRKSKIFHAIYYASKFLNETQDNYATIEKELLAIVYALKKFRSYLIRSKVILSRHDTTN</sequence>
<dbReference type="AlphaFoldDB" id="A0A151UB57"/>
<dbReference type="Proteomes" id="UP000075243">
    <property type="component" value="Chromosome 1"/>
</dbReference>
<evidence type="ECO:0000256" key="1">
    <source>
        <dbReference type="ARBA" id="ARBA00022679"/>
    </source>
</evidence>
<evidence type="ECO:0000256" key="3">
    <source>
        <dbReference type="ARBA" id="ARBA00022722"/>
    </source>
</evidence>
<evidence type="ECO:0000256" key="4">
    <source>
        <dbReference type="ARBA" id="ARBA00022759"/>
    </source>
</evidence>
<dbReference type="Gene3D" id="3.10.20.370">
    <property type="match status" value="1"/>
</dbReference>
<accession>A0A151UB57</accession>
<dbReference type="Gramene" id="C.cajan_20155.t">
    <property type="protein sequence ID" value="C.cajan_20155.t.cds1"/>
    <property type="gene ID" value="C.cajan_20155"/>
</dbReference>
<dbReference type="InterPro" id="IPR041373">
    <property type="entry name" value="RT_RNaseH"/>
</dbReference>
<name>A0A151UB57_CAJCA</name>
<keyword evidence="9" id="KW-1185">Reference proteome</keyword>
<dbReference type="SUPFAM" id="SSF56672">
    <property type="entry name" value="DNA/RNA polymerases"/>
    <property type="match status" value="1"/>
</dbReference>
<keyword evidence="2" id="KW-0548">Nucleotidyltransferase</keyword>
<evidence type="ECO:0000313" key="9">
    <source>
        <dbReference type="Proteomes" id="UP000075243"/>
    </source>
</evidence>
<evidence type="ECO:0000256" key="2">
    <source>
        <dbReference type="ARBA" id="ARBA00022695"/>
    </source>
</evidence>
<keyword evidence="3" id="KW-0540">Nuclease</keyword>
<evidence type="ECO:0000256" key="5">
    <source>
        <dbReference type="ARBA" id="ARBA00022801"/>
    </source>
</evidence>
<dbReference type="GO" id="GO:0004519">
    <property type="term" value="F:endonuclease activity"/>
    <property type="evidence" value="ECO:0007669"/>
    <property type="project" value="UniProtKB-KW"/>
</dbReference>
<dbReference type="EMBL" id="CM003603">
    <property type="protein sequence ID" value="KYP76509.1"/>
    <property type="molecule type" value="Genomic_DNA"/>
</dbReference>
<evidence type="ECO:0000313" key="8">
    <source>
        <dbReference type="EMBL" id="KYP76509.1"/>
    </source>
</evidence>
<dbReference type="InterPro" id="IPR043502">
    <property type="entry name" value="DNA/RNA_pol_sf"/>
</dbReference>
<keyword evidence="5" id="KW-0378">Hydrolase</keyword>
<feature type="domain" description="Reverse transcriptase RNase H-like" evidence="7">
    <location>
        <begin position="2"/>
        <end position="66"/>
    </location>
</feature>
<keyword evidence="1" id="KW-0808">Transferase</keyword>
<dbReference type="GO" id="GO:0003964">
    <property type="term" value="F:RNA-directed DNA polymerase activity"/>
    <property type="evidence" value="ECO:0007669"/>
    <property type="project" value="UniProtKB-KW"/>
</dbReference>
<keyword evidence="4" id="KW-0255">Endonuclease</keyword>
<evidence type="ECO:0000256" key="6">
    <source>
        <dbReference type="ARBA" id="ARBA00022918"/>
    </source>
</evidence>
<protein>
    <submittedName>
        <fullName evidence="8">Retrovirus-related Pol polyprotein from transposon opus</fullName>
    </submittedName>
</protein>
<keyword evidence="6" id="KW-0695">RNA-directed DNA polymerase</keyword>
<proteinExistence type="predicted"/>
<dbReference type="Pfam" id="PF17917">
    <property type="entry name" value="RT_RNaseH"/>
    <property type="match status" value="1"/>
</dbReference>
<dbReference type="PANTHER" id="PTHR34072">
    <property type="entry name" value="ENZYMATIC POLYPROTEIN-RELATED"/>
    <property type="match status" value="1"/>
</dbReference>
<dbReference type="PANTHER" id="PTHR34072:SF44">
    <property type="entry name" value="RNA-DIRECTED DNA POLYMERASE"/>
    <property type="match status" value="1"/>
</dbReference>
<dbReference type="GO" id="GO:0016787">
    <property type="term" value="F:hydrolase activity"/>
    <property type="evidence" value="ECO:0007669"/>
    <property type="project" value="UniProtKB-KW"/>
</dbReference>
<reference evidence="8 9" key="1">
    <citation type="journal article" date="2012" name="Nat. Biotechnol.">
        <title>Draft genome sequence of pigeonpea (Cajanus cajan), an orphan legume crop of resource-poor farmers.</title>
        <authorList>
            <person name="Varshney R.K."/>
            <person name="Chen W."/>
            <person name="Li Y."/>
            <person name="Bharti A.K."/>
            <person name="Saxena R.K."/>
            <person name="Schlueter J.A."/>
            <person name="Donoghue M.T."/>
            <person name="Azam S."/>
            <person name="Fan G."/>
            <person name="Whaley A.M."/>
            <person name="Farmer A.D."/>
            <person name="Sheridan J."/>
            <person name="Iwata A."/>
            <person name="Tuteja R."/>
            <person name="Penmetsa R.V."/>
            <person name="Wu W."/>
            <person name="Upadhyaya H.D."/>
            <person name="Yang S.P."/>
            <person name="Shah T."/>
            <person name="Saxena K.B."/>
            <person name="Michael T."/>
            <person name="McCombie W.R."/>
            <person name="Yang B."/>
            <person name="Zhang G."/>
            <person name="Yang H."/>
            <person name="Wang J."/>
            <person name="Spillane C."/>
            <person name="Cook D.R."/>
            <person name="May G.D."/>
            <person name="Xu X."/>
            <person name="Jackson S.A."/>
        </authorList>
    </citation>
    <scope>NUCLEOTIDE SEQUENCE [LARGE SCALE GENOMIC DNA]</scope>
    <source>
        <strain evidence="9">cv. Asha</strain>
    </source>
</reference>
<gene>
    <name evidence="8" type="ORF">KK1_020754</name>
</gene>
<organism evidence="8 9">
    <name type="scientific">Cajanus cajan</name>
    <name type="common">Pigeon pea</name>
    <name type="synonym">Cajanus indicus</name>
    <dbReference type="NCBI Taxonomy" id="3821"/>
    <lineage>
        <taxon>Eukaryota</taxon>
        <taxon>Viridiplantae</taxon>
        <taxon>Streptophyta</taxon>
        <taxon>Embryophyta</taxon>
        <taxon>Tracheophyta</taxon>
        <taxon>Spermatophyta</taxon>
        <taxon>Magnoliopsida</taxon>
        <taxon>eudicotyledons</taxon>
        <taxon>Gunneridae</taxon>
        <taxon>Pentapetalae</taxon>
        <taxon>rosids</taxon>
        <taxon>fabids</taxon>
        <taxon>Fabales</taxon>
        <taxon>Fabaceae</taxon>
        <taxon>Papilionoideae</taxon>
        <taxon>50 kb inversion clade</taxon>
        <taxon>NPAAA clade</taxon>
        <taxon>indigoferoid/millettioid clade</taxon>
        <taxon>Phaseoleae</taxon>
        <taxon>Cajanus</taxon>
    </lineage>
</organism>